<dbReference type="NCBIfam" id="NF008033">
    <property type="entry name" value="PRK10765.1"/>
    <property type="match status" value="1"/>
</dbReference>
<gene>
    <name evidence="7" type="ORF">GCM10008090_27190</name>
</gene>
<reference evidence="7" key="2">
    <citation type="submission" date="2020-09" db="EMBL/GenBank/DDBJ databases">
        <authorList>
            <person name="Sun Q."/>
            <person name="Kim S."/>
        </authorList>
    </citation>
    <scope>NUCLEOTIDE SEQUENCE</scope>
    <source>
        <strain evidence="7">KCTC 12711</strain>
    </source>
</reference>
<comment type="caution">
    <text evidence="7">The sequence shown here is derived from an EMBL/GenBank/DDBJ whole genome shotgun (WGS) entry which is preliminary data.</text>
</comment>
<evidence type="ECO:0000313" key="7">
    <source>
        <dbReference type="EMBL" id="GHA16009.1"/>
    </source>
</evidence>
<evidence type="ECO:0000259" key="6">
    <source>
        <dbReference type="Pfam" id="PF00881"/>
    </source>
</evidence>
<organism evidence="7 8">
    <name type="scientific">Arenicella chitinivorans</name>
    <dbReference type="NCBI Taxonomy" id="1329800"/>
    <lineage>
        <taxon>Bacteria</taxon>
        <taxon>Pseudomonadati</taxon>
        <taxon>Pseudomonadota</taxon>
        <taxon>Gammaproteobacteria</taxon>
        <taxon>Arenicellales</taxon>
        <taxon>Arenicellaceae</taxon>
        <taxon>Arenicella</taxon>
    </lineage>
</organism>
<keyword evidence="5" id="KW-0521">NADP</keyword>
<dbReference type="InterPro" id="IPR000415">
    <property type="entry name" value="Nitroreductase-like"/>
</dbReference>
<feature type="domain" description="Nitroreductase" evidence="6">
    <location>
        <begin position="10"/>
        <end position="166"/>
    </location>
</feature>
<comment type="similarity">
    <text evidence="1 5">Belongs to the flavin oxidoreductase frp family.</text>
</comment>
<dbReference type="Pfam" id="PF00881">
    <property type="entry name" value="Nitroreductase"/>
    <property type="match status" value="1"/>
</dbReference>
<reference evidence="7" key="1">
    <citation type="journal article" date="2014" name="Int. J. Syst. Evol. Microbiol.">
        <title>Complete genome sequence of Corynebacterium casei LMG S-19264T (=DSM 44701T), isolated from a smear-ripened cheese.</title>
        <authorList>
            <consortium name="US DOE Joint Genome Institute (JGI-PGF)"/>
            <person name="Walter F."/>
            <person name="Albersmeier A."/>
            <person name="Kalinowski J."/>
            <person name="Ruckert C."/>
        </authorList>
    </citation>
    <scope>NUCLEOTIDE SEQUENCE</scope>
    <source>
        <strain evidence="7">KCTC 12711</strain>
    </source>
</reference>
<dbReference type="PANTHER" id="PTHR43425">
    <property type="entry name" value="OXYGEN-INSENSITIVE NADPH NITROREDUCTASE"/>
    <property type="match status" value="1"/>
</dbReference>
<dbReference type="PANTHER" id="PTHR43425:SF2">
    <property type="entry name" value="OXYGEN-INSENSITIVE NADPH NITROREDUCTASE"/>
    <property type="match status" value="1"/>
</dbReference>
<dbReference type="RefSeq" id="WP_229794301.1">
    <property type="nucleotide sequence ID" value="NZ_BMXA01000005.1"/>
</dbReference>
<evidence type="ECO:0000313" key="8">
    <source>
        <dbReference type="Proteomes" id="UP000614811"/>
    </source>
</evidence>
<keyword evidence="2 5" id="KW-0285">Flavoprotein</keyword>
<sequence>MYISQITELLKQHRSIRRFTDKPIEPALLNDLIASGQAASTSSYIQAVSVIQVSDLELRRQFAELAGGQMYIETAAEFLVFCADLNRNAHRSSLVADEELDFSWTEQFVAAVVDTALFAQNVVVAAEANKLGCCYIGGIRNNPDLVTSLLALPTLVFPVFGLCLGYPDQSPERKPRLPLETVLYRDRYQSAVEHAPEIDTYDTHVREYYVRRSQGKLTMSWSEQMAKQARTQTRDFMQEYLKKQGFVLK</sequence>
<dbReference type="AlphaFoldDB" id="A0A918VQQ0"/>
<dbReference type="CDD" id="cd02146">
    <property type="entry name" value="NfsA-like"/>
    <property type="match status" value="1"/>
</dbReference>
<evidence type="ECO:0000256" key="3">
    <source>
        <dbReference type="ARBA" id="ARBA00022643"/>
    </source>
</evidence>
<evidence type="ECO:0000256" key="1">
    <source>
        <dbReference type="ARBA" id="ARBA00008366"/>
    </source>
</evidence>
<dbReference type="EMBL" id="BMXA01000005">
    <property type="protein sequence ID" value="GHA16009.1"/>
    <property type="molecule type" value="Genomic_DNA"/>
</dbReference>
<name>A0A918VQQ0_9GAMM</name>
<protein>
    <submittedName>
        <fullName evidence="7">NADPH-dependent oxidoreductase</fullName>
    </submittedName>
</protein>
<dbReference type="InterPro" id="IPR016446">
    <property type="entry name" value="Flavin_OxRdtase_Frp"/>
</dbReference>
<dbReference type="SUPFAM" id="SSF55469">
    <property type="entry name" value="FMN-dependent nitroreductase-like"/>
    <property type="match status" value="1"/>
</dbReference>
<dbReference type="PIRSF" id="PIRSF005426">
    <property type="entry name" value="Frp"/>
    <property type="match status" value="1"/>
</dbReference>
<evidence type="ECO:0000256" key="4">
    <source>
        <dbReference type="ARBA" id="ARBA00023002"/>
    </source>
</evidence>
<dbReference type="InterPro" id="IPR029479">
    <property type="entry name" value="Nitroreductase"/>
</dbReference>
<evidence type="ECO:0000256" key="5">
    <source>
        <dbReference type="PIRNR" id="PIRNR005426"/>
    </source>
</evidence>
<keyword evidence="4 5" id="KW-0560">Oxidoreductase</keyword>
<keyword evidence="3 5" id="KW-0288">FMN</keyword>
<evidence type="ECO:0000256" key="2">
    <source>
        <dbReference type="ARBA" id="ARBA00022630"/>
    </source>
</evidence>
<keyword evidence="8" id="KW-1185">Reference proteome</keyword>
<dbReference type="GO" id="GO:0016491">
    <property type="term" value="F:oxidoreductase activity"/>
    <property type="evidence" value="ECO:0007669"/>
    <property type="project" value="UniProtKB-UniRule"/>
</dbReference>
<proteinExistence type="inferred from homology"/>
<dbReference type="Gene3D" id="3.40.109.10">
    <property type="entry name" value="NADH Oxidase"/>
    <property type="match status" value="1"/>
</dbReference>
<accession>A0A918VQQ0</accession>
<dbReference type="Proteomes" id="UP000614811">
    <property type="component" value="Unassembled WGS sequence"/>
</dbReference>